<name>A0A9W6BX39_9CHLO</name>
<reference evidence="2 3" key="1">
    <citation type="journal article" date="2023" name="Commun. Biol.">
        <title>Reorganization of the ancestral sex-determining regions during the evolution of trioecy in Pleodorina starrii.</title>
        <authorList>
            <person name="Takahashi K."/>
            <person name="Suzuki S."/>
            <person name="Kawai-Toyooka H."/>
            <person name="Yamamoto K."/>
            <person name="Hamaji T."/>
            <person name="Ootsuki R."/>
            <person name="Yamaguchi H."/>
            <person name="Kawachi M."/>
            <person name="Higashiyama T."/>
            <person name="Nozaki H."/>
        </authorList>
    </citation>
    <scope>NUCLEOTIDE SEQUENCE [LARGE SCALE GENOMIC DNA]</scope>
    <source>
        <strain evidence="2 3">NIES-4479</strain>
    </source>
</reference>
<protein>
    <submittedName>
        <fullName evidence="2">Uncharacterized protein</fullName>
    </submittedName>
</protein>
<evidence type="ECO:0000313" key="3">
    <source>
        <dbReference type="Proteomes" id="UP001165080"/>
    </source>
</evidence>
<evidence type="ECO:0000313" key="2">
    <source>
        <dbReference type="EMBL" id="GLC59874.1"/>
    </source>
</evidence>
<dbReference type="AlphaFoldDB" id="A0A9W6BX39"/>
<dbReference type="EMBL" id="BRXU01000030">
    <property type="protein sequence ID" value="GLC59874.1"/>
    <property type="molecule type" value="Genomic_DNA"/>
</dbReference>
<gene>
    <name evidence="2" type="primary">PLESTB002404</name>
    <name evidence="2" type="ORF">PLESTB_001547800</name>
</gene>
<dbReference type="Proteomes" id="UP001165080">
    <property type="component" value="Unassembled WGS sequence"/>
</dbReference>
<feature type="compositionally biased region" description="Basic residues" evidence="1">
    <location>
        <begin position="127"/>
        <end position="143"/>
    </location>
</feature>
<comment type="caution">
    <text evidence="2">The sequence shown here is derived from an EMBL/GenBank/DDBJ whole genome shotgun (WGS) entry which is preliminary data.</text>
</comment>
<keyword evidence="3" id="KW-1185">Reference proteome</keyword>
<organism evidence="2 3">
    <name type="scientific">Pleodorina starrii</name>
    <dbReference type="NCBI Taxonomy" id="330485"/>
    <lineage>
        <taxon>Eukaryota</taxon>
        <taxon>Viridiplantae</taxon>
        <taxon>Chlorophyta</taxon>
        <taxon>core chlorophytes</taxon>
        <taxon>Chlorophyceae</taxon>
        <taxon>CS clade</taxon>
        <taxon>Chlamydomonadales</taxon>
        <taxon>Volvocaceae</taxon>
        <taxon>Pleodorina</taxon>
    </lineage>
</organism>
<proteinExistence type="predicted"/>
<sequence length="143" mass="15937">MEARPPTDEEIARMNEYFQLQPDEDVYIQEVGQLACVAPLPEGFEEIPDDTGTGAMYRWLWRIASGRSGPEAGAGVGTEQQRPGAAAAWTPGLRARVKPTATGRPRPTAMTQQRRRGAENDGGSPPPRRRRVGRRGGRRWWLR</sequence>
<evidence type="ECO:0000256" key="1">
    <source>
        <dbReference type="SAM" id="MobiDB-lite"/>
    </source>
</evidence>
<accession>A0A9W6BX39</accession>
<feature type="region of interest" description="Disordered" evidence="1">
    <location>
        <begin position="68"/>
        <end position="143"/>
    </location>
</feature>